<accession>A0A835ADI0</accession>
<gene>
    <name evidence="2" type="ORF">HU200_057945</name>
</gene>
<proteinExistence type="predicted"/>
<evidence type="ECO:0000256" key="1">
    <source>
        <dbReference type="SAM" id="MobiDB-lite"/>
    </source>
</evidence>
<sequence length="175" mass="18639">MIVDVKDLPINPVGPADQQTAQPASFSLLSPSLSVFFFPVLQRDSNSGQSSSRAPRATSSRLGAHARAAATTLFNAPSCSPPAPELPCSPCATPPTTSCKPSARRLRHCPPTDQSSATTSFTEPICIHCAQPPPQGARAGAAALQNPAATILLHRRPLKRRRAERLERCPPWEES</sequence>
<reference evidence="2" key="1">
    <citation type="submission" date="2020-07" db="EMBL/GenBank/DDBJ databases">
        <title>Genome sequence and genetic diversity analysis of an under-domesticated orphan crop, white fonio (Digitaria exilis).</title>
        <authorList>
            <person name="Bennetzen J.L."/>
            <person name="Chen S."/>
            <person name="Ma X."/>
            <person name="Wang X."/>
            <person name="Yssel A.E.J."/>
            <person name="Chaluvadi S.R."/>
            <person name="Johnson M."/>
            <person name="Gangashetty P."/>
            <person name="Hamidou F."/>
            <person name="Sanogo M.D."/>
            <person name="Zwaenepoel A."/>
            <person name="Wallace J."/>
            <person name="Van De Peer Y."/>
            <person name="Van Deynze A."/>
        </authorList>
    </citation>
    <scope>NUCLEOTIDE SEQUENCE</scope>
    <source>
        <tissue evidence="2">Leaves</tissue>
    </source>
</reference>
<comment type="caution">
    <text evidence="2">The sequence shown here is derived from an EMBL/GenBank/DDBJ whole genome shotgun (WGS) entry which is preliminary data.</text>
</comment>
<keyword evidence="3" id="KW-1185">Reference proteome</keyword>
<dbReference type="EMBL" id="JACEFO010002444">
    <property type="protein sequence ID" value="KAF8660363.1"/>
    <property type="molecule type" value="Genomic_DNA"/>
</dbReference>
<feature type="region of interest" description="Disordered" evidence="1">
    <location>
        <begin position="44"/>
        <end position="64"/>
    </location>
</feature>
<name>A0A835ADI0_9POAL</name>
<protein>
    <submittedName>
        <fullName evidence="2">Uncharacterized protein</fullName>
    </submittedName>
</protein>
<dbReference type="AlphaFoldDB" id="A0A835ADI0"/>
<evidence type="ECO:0000313" key="3">
    <source>
        <dbReference type="Proteomes" id="UP000636709"/>
    </source>
</evidence>
<evidence type="ECO:0000313" key="2">
    <source>
        <dbReference type="EMBL" id="KAF8660363.1"/>
    </source>
</evidence>
<organism evidence="2 3">
    <name type="scientific">Digitaria exilis</name>
    <dbReference type="NCBI Taxonomy" id="1010633"/>
    <lineage>
        <taxon>Eukaryota</taxon>
        <taxon>Viridiplantae</taxon>
        <taxon>Streptophyta</taxon>
        <taxon>Embryophyta</taxon>
        <taxon>Tracheophyta</taxon>
        <taxon>Spermatophyta</taxon>
        <taxon>Magnoliopsida</taxon>
        <taxon>Liliopsida</taxon>
        <taxon>Poales</taxon>
        <taxon>Poaceae</taxon>
        <taxon>PACMAD clade</taxon>
        <taxon>Panicoideae</taxon>
        <taxon>Panicodae</taxon>
        <taxon>Paniceae</taxon>
        <taxon>Anthephorinae</taxon>
        <taxon>Digitaria</taxon>
    </lineage>
</organism>
<dbReference type="Proteomes" id="UP000636709">
    <property type="component" value="Unassembled WGS sequence"/>
</dbReference>
<feature type="compositionally biased region" description="Low complexity" evidence="1">
    <location>
        <begin position="50"/>
        <end position="61"/>
    </location>
</feature>